<evidence type="ECO:0000313" key="2">
    <source>
        <dbReference type="Proteomes" id="UP001239111"/>
    </source>
</evidence>
<accession>A0ACC2PG60</accession>
<keyword evidence="2" id="KW-1185">Reference proteome</keyword>
<dbReference type="EMBL" id="CM056741">
    <property type="protein sequence ID" value="KAJ8682569.1"/>
    <property type="molecule type" value="Genomic_DNA"/>
</dbReference>
<name>A0ACC2PG60_9HYME</name>
<organism evidence="1 2">
    <name type="scientific">Eretmocerus hayati</name>
    <dbReference type="NCBI Taxonomy" id="131215"/>
    <lineage>
        <taxon>Eukaryota</taxon>
        <taxon>Metazoa</taxon>
        <taxon>Ecdysozoa</taxon>
        <taxon>Arthropoda</taxon>
        <taxon>Hexapoda</taxon>
        <taxon>Insecta</taxon>
        <taxon>Pterygota</taxon>
        <taxon>Neoptera</taxon>
        <taxon>Endopterygota</taxon>
        <taxon>Hymenoptera</taxon>
        <taxon>Apocrita</taxon>
        <taxon>Proctotrupomorpha</taxon>
        <taxon>Chalcidoidea</taxon>
        <taxon>Aphelinidae</taxon>
        <taxon>Aphelininae</taxon>
        <taxon>Eretmocerus</taxon>
    </lineage>
</organism>
<protein>
    <submittedName>
        <fullName evidence="1">Uncharacterized protein</fullName>
    </submittedName>
</protein>
<proteinExistence type="predicted"/>
<dbReference type="Proteomes" id="UP001239111">
    <property type="component" value="Chromosome 1"/>
</dbReference>
<gene>
    <name evidence="1" type="ORF">QAD02_018361</name>
</gene>
<evidence type="ECO:0000313" key="1">
    <source>
        <dbReference type="EMBL" id="KAJ8682569.1"/>
    </source>
</evidence>
<sequence length="122" mass="14106">MEDCIETCLGILDNPFNFKLIILRIFVDDGLAVIPRDQVDNFINMFNGYDENLKFTIEKEENGRLPFLDLLLITDNGELITDWFQKPTQSHTYSNFNSHNPIAQEMATLYILVDRGILLSHP</sequence>
<reference evidence="1" key="1">
    <citation type="submission" date="2023-04" db="EMBL/GenBank/DDBJ databases">
        <title>A chromosome-level genome assembly of the parasitoid wasp Eretmocerus hayati.</title>
        <authorList>
            <person name="Zhong Y."/>
            <person name="Liu S."/>
            <person name="Liu Y."/>
        </authorList>
    </citation>
    <scope>NUCLEOTIDE SEQUENCE</scope>
    <source>
        <strain evidence="1">ZJU_SS_LIU_2023</strain>
    </source>
</reference>
<comment type="caution">
    <text evidence="1">The sequence shown here is derived from an EMBL/GenBank/DDBJ whole genome shotgun (WGS) entry which is preliminary data.</text>
</comment>